<comment type="similarity">
    <text evidence="15">Belongs to the ribF family.</text>
</comment>
<protein>
    <recommendedName>
        <fullName evidence="15">Riboflavin biosynthesis protein</fullName>
    </recommendedName>
    <domain>
        <recommendedName>
            <fullName evidence="15">Riboflavin kinase</fullName>
            <ecNumber evidence="15">2.7.1.26</ecNumber>
        </recommendedName>
        <alternativeName>
            <fullName evidence="15">Flavokinase</fullName>
        </alternativeName>
    </domain>
    <domain>
        <recommendedName>
            <fullName evidence="15">FMN adenylyltransferase</fullName>
            <ecNumber evidence="15">2.7.7.2</ecNumber>
        </recommendedName>
        <alternativeName>
            <fullName evidence="15">FAD pyrophosphorylase</fullName>
        </alternativeName>
        <alternativeName>
            <fullName evidence="15">FAD synthase</fullName>
        </alternativeName>
    </domain>
</protein>
<keyword evidence="6 15" id="KW-0808">Transferase</keyword>
<dbReference type="PANTHER" id="PTHR22749:SF6">
    <property type="entry name" value="RIBOFLAVIN KINASE"/>
    <property type="match status" value="1"/>
</dbReference>
<comment type="pathway">
    <text evidence="2 15">Cofactor biosynthesis; FAD biosynthesis; FAD from FMN: step 1/1.</text>
</comment>
<dbReference type="UniPathway" id="UPA00276">
    <property type="reaction ID" value="UER00406"/>
</dbReference>
<dbReference type="InterPro" id="IPR023465">
    <property type="entry name" value="Riboflavin_kinase_dom_sf"/>
</dbReference>
<dbReference type="UniPathway" id="UPA00277">
    <property type="reaction ID" value="UER00407"/>
</dbReference>
<evidence type="ECO:0000256" key="11">
    <source>
        <dbReference type="ARBA" id="ARBA00022840"/>
    </source>
</evidence>
<dbReference type="GO" id="GO:0009398">
    <property type="term" value="P:FMN biosynthetic process"/>
    <property type="evidence" value="ECO:0007669"/>
    <property type="project" value="UniProtKB-UniRule"/>
</dbReference>
<dbReference type="GO" id="GO:0009231">
    <property type="term" value="P:riboflavin biosynthetic process"/>
    <property type="evidence" value="ECO:0007669"/>
    <property type="project" value="InterPro"/>
</dbReference>
<dbReference type="PIRSF" id="PIRSF004491">
    <property type="entry name" value="FAD_Synth"/>
    <property type="match status" value="1"/>
</dbReference>
<comment type="catalytic activity">
    <reaction evidence="14 15">
        <text>FMN + ATP + H(+) = FAD + diphosphate</text>
        <dbReference type="Rhea" id="RHEA:17237"/>
        <dbReference type="ChEBI" id="CHEBI:15378"/>
        <dbReference type="ChEBI" id="CHEBI:30616"/>
        <dbReference type="ChEBI" id="CHEBI:33019"/>
        <dbReference type="ChEBI" id="CHEBI:57692"/>
        <dbReference type="ChEBI" id="CHEBI:58210"/>
        <dbReference type="EC" id="2.7.7.2"/>
    </reaction>
</comment>
<dbReference type="GO" id="GO:0008531">
    <property type="term" value="F:riboflavin kinase activity"/>
    <property type="evidence" value="ECO:0007669"/>
    <property type="project" value="UniProtKB-UniRule"/>
</dbReference>
<dbReference type="FunFam" id="3.40.50.620:FF:000021">
    <property type="entry name" value="Riboflavin biosynthesis protein"/>
    <property type="match status" value="1"/>
</dbReference>
<dbReference type="SUPFAM" id="SSF52374">
    <property type="entry name" value="Nucleotidylyl transferase"/>
    <property type="match status" value="1"/>
</dbReference>
<keyword evidence="10 15" id="KW-0274">FAD</keyword>
<dbReference type="InterPro" id="IPR014729">
    <property type="entry name" value="Rossmann-like_a/b/a_fold"/>
</dbReference>
<dbReference type="NCBIfam" id="NF004160">
    <property type="entry name" value="PRK05627.1-3"/>
    <property type="match status" value="1"/>
</dbReference>
<dbReference type="EC" id="2.7.1.26" evidence="15"/>
<keyword evidence="11 15" id="KW-0067">ATP-binding</keyword>
<dbReference type="EMBL" id="PDZR01000010">
    <property type="protein sequence ID" value="PNG25966.1"/>
    <property type="molecule type" value="Genomic_DNA"/>
</dbReference>
<dbReference type="Pfam" id="PF01687">
    <property type="entry name" value="Flavokinase"/>
    <property type="match status" value="1"/>
</dbReference>
<gene>
    <name evidence="17" type="ORF">CR492_10230</name>
</gene>
<evidence type="ECO:0000313" key="18">
    <source>
        <dbReference type="Proteomes" id="UP000236286"/>
    </source>
</evidence>
<evidence type="ECO:0000256" key="15">
    <source>
        <dbReference type="PIRNR" id="PIRNR004491"/>
    </source>
</evidence>
<keyword evidence="12" id="KW-0511">Multifunctional enzyme</keyword>
<dbReference type="GO" id="GO:0006747">
    <property type="term" value="P:FAD biosynthetic process"/>
    <property type="evidence" value="ECO:0007669"/>
    <property type="project" value="UniProtKB-UniRule"/>
</dbReference>
<reference evidence="17 18" key="1">
    <citation type="submission" date="2017-10" db="EMBL/GenBank/DDBJ databases">
        <title>Genome announcement of Methylocella silvestris TVC from permafrost.</title>
        <authorList>
            <person name="Wang J."/>
            <person name="Geng K."/>
            <person name="Ul-Haque F."/>
            <person name="Crombie A.T."/>
            <person name="Street L.E."/>
            <person name="Wookey P.A."/>
            <person name="Murrell J.C."/>
            <person name="Pratscher J."/>
        </authorList>
    </citation>
    <scope>NUCLEOTIDE SEQUENCE [LARGE SCALE GENOMIC DNA]</scope>
    <source>
        <strain evidence="17 18">TVC</strain>
    </source>
</reference>
<dbReference type="OrthoDB" id="9803667at2"/>
<comment type="pathway">
    <text evidence="3 15">Cofactor biosynthesis; FMN biosynthesis; FMN from riboflavin (ATP route): step 1/1.</text>
</comment>
<organism evidence="17 18">
    <name type="scientific">Methylocella silvestris</name>
    <dbReference type="NCBI Taxonomy" id="199596"/>
    <lineage>
        <taxon>Bacteria</taxon>
        <taxon>Pseudomonadati</taxon>
        <taxon>Pseudomonadota</taxon>
        <taxon>Alphaproteobacteria</taxon>
        <taxon>Hyphomicrobiales</taxon>
        <taxon>Beijerinckiaceae</taxon>
        <taxon>Methylocella</taxon>
    </lineage>
</organism>
<evidence type="ECO:0000256" key="10">
    <source>
        <dbReference type="ARBA" id="ARBA00022827"/>
    </source>
</evidence>
<evidence type="ECO:0000256" key="12">
    <source>
        <dbReference type="ARBA" id="ARBA00023268"/>
    </source>
</evidence>
<keyword evidence="9 15" id="KW-0418">Kinase</keyword>
<accession>A0A2J7TGT8</accession>
<dbReference type="InterPro" id="IPR015865">
    <property type="entry name" value="Riboflavin_kinase_bac/euk"/>
</dbReference>
<comment type="caution">
    <text evidence="17">The sequence shown here is derived from an EMBL/GenBank/DDBJ whole genome shotgun (WGS) entry which is preliminary data.</text>
</comment>
<dbReference type="SUPFAM" id="SSF82114">
    <property type="entry name" value="Riboflavin kinase-like"/>
    <property type="match status" value="1"/>
</dbReference>
<dbReference type="Gene3D" id="2.40.30.30">
    <property type="entry name" value="Riboflavin kinase-like"/>
    <property type="match status" value="1"/>
</dbReference>
<dbReference type="PANTHER" id="PTHR22749">
    <property type="entry name" value="RIBOFLAVIN KINASE/FMN ADENYLYLTRANSFERASE"/>
    <property type="match status" value="1"/>
</dbReference>
<dbReference type="GO" id="GO:0005524">
    <property type="term" value="F:ATP binding"/>
    <property type="evidence" value="ECO:0007669"/>
    <property type="project" value="UniProtKB-UniRule"/>
</dbReference>
<evidence type="ECO:0000256" key="9">
    <source>
        <dbReference type="ARBA" id="ARBA00022777"/>
    </source>
</evidence>
<dbReference type="RefSeq" id="WP_102843651.1">
    <property type="nucleotide sequence ID" value="NZ_PDZR01000010.1"/>
</dbReference>
<dbReference type="InterPro" id="IPR023468">
    <property type="entry name" value="Riboflavin_kinase"/>
</dbReference>
<dbReference type="AlphaFoldDB" id="A0A2J7TGT8"/>
<evidence type="ECO:0000256" key="7">
    <source>
        <dbReference type="ARBA" id="ARBA00022695"/>
    </source>
</evidence>
<dbReference type="Pfam" id="PF06574">
    <property type="entry name" value="FAD_syn"/>
    <property type="match status" value="1"/>
</dbReference>
<evidence type="ECO:0000256" key="1">
    <source>
        <dbReference type="ARBA" id="ARBA00002121"/>
    </source>
</evidence>
<dbReference type="Proteomes" id="UP000236286">
    <property type="component" value="Unassembled WGS sequence"/>
</dbReference>
<proteinExistence type="inferred from homology"/>
<dbReference type="EC" id="2.7.7.2" evidence="15"/>
<dbReference type="SMART" id="SM00904">
    <property type="entry name" value="Flavokinase"/>
    <property type="match status" value="1"/>
</dbReference>
<sequence>MTQTHGAKRFILAIDPQSPPEGLEGAVVAIGNFDGVHLGHLAVIGRAEALAARLGRPCAVLTFEPHPADFFNRERAVFRLSPLEAKARSLKRLGLDGMIVVPFDAALAGLPADRFIEEILLRRLNVSAVVAGYDFHFGAGRSGTPAFLRQAGARLGLGVEIVERVDAAGGGSAAGEAQRPASSTAIRASLETGDAAEAARLLGRPYSIVGEVLAGQKLGRELGYPTANIRPDPTCRLRHGIYAVRVEIAGVLHDGVASFGRRPTIDDNGEALLEAHLFDFSGDLYGRTVEVFFIGWIRPEEKFASLEALRAQIAADAAKAREMLRASSSP</sequence>
<dbReference type="NCBIfam" id="TIGR00083">
    <property type="entry name" value="ribF"/>
    <property type="match status" value="1"/>
</dbReference>
<keyword evidence="4 15" id="KW-0285">Flavoprotein</keyword>
<name>A0A2J7TGT8_METSI</name>
<feature type="domain" description="Riboflavin kinase" evidence="16">
    <location>
        <begin position="201"/>
        <end position="325"/>
    </location>
</feature>
<evidence type="ECO:0000256" key="3">
    <source>
        <dbReference type="ARBA" id="ARBA00005201"/>
    </source>
</evidence>
<evidence type="ECO:0000256" key="2">
    <source>
        <dbReference type="ARBA" id="ARBA00004726"/>
    </source>
</evidence>
<comment type="function">
    <text evidence="1">Catalyzes the phosphorylation of riboflavin to FMN followed by the adenylation of FMN to FAD.</text>
</comment>
<dbReference type="InterPro" id="IPR002606">
    <property type="entry name" value="Riboflavin_kinase_bac"/>
</dbReference>
<evidence type="ECO:0000256" key="5">
    <source>
        <dbReference type="ARBA" id="ARBA00022643"/>
    </source>
</evidence>
<keyword evidence="7 15" id="KW-0548">Nucleotidyltransferase</keyword>
<evidence type="ECO:0000313" key="17">
    <source>
        <dbReference type="EMBL" id="PNG25966.1"/>
    </source>
</evidence>
<evidence type="ECO:0000256" key="14">
    <source>
        <dbReference type="ARBA" id="ARBA00049494"/>
    </source>
</evidence>
<evidence type="ECO:0000259" key="16">
    <source>
        <dbReference type="SMART" id="SM00904"/>
    </source>
</evidence>
<dbReference type="Gene3D" id="3.40.50.620">
    <property type="entry name" value="HUPs"/>
    <property type="match status" value="1"/>
</dbReference>
<dbReference type="GO" id="GO:0003919">
    <property type="term" value="F:FMN adenylyltransferase activity"/>
    <property type="evidence" value="ECO:0007669"/>
    <property type="project" value="UniProtKB-UniRule"/>
</dbReference>
<dbReference type="NCBIfam" id="NF004159">
    <property type="entry name" value="PRK05627.1-2"/>
    <property type="match status" value="1"/>
</dbReference>
<comment type="catalytic activity">
    <reaction evidence="13 15">
        <text>riboflavin + ATP = FMN + ADP + H(+)</text>
        <dbReference type="Rhea" id="RHEA:14357"/>
        <dbReference type="ChEBI" id="CHEBI:15378"/>
        <dbReference type="ChEBI" id="CHEBI:30616"/>
        <dbReference type="ChEBI" id="CHEBI:57986"/>
        <dbReference type="ChEBI" id="CHEBI:58210"/>
        <dbReference type="ChEBI" id="CHEBI:456216"/>
        <dbReference type="EC" id="2.7.1.26"/>
    </reaction>
</comment>
<dbReference type="InterPro" id="IPR015864">
    <property type="entry name" value="FAD_synthase"/>
</dbReference>
<keyword evidence="8 15" id="KW-0547">Nucleotide-binding</keyword>
<keyword evidence="5 15" id="KW-0288">FMN</keyword>
<evidence type="ECO:0000256" key="4">
    <source>
        <dbReference type="ARBA" id="ARBA00022630"/>
    </source>
</evidence>
<evidence type="ECO:0000256" key="13">
    <source>
        <dbReference type="ARBA" id="ARBA00047880"/>
    </source>
</evidence>
<dbReference type="CDD" id="cd02064">
    <property type="entry name" value="FAD_synthetase_N"/>
    <property type="match status" value="1"/>
</dbReference>
<evidence type="ECO:0000256" key="6">
    <source>
        <dbReference type="ARBA" id="ARBA00022679"/>
    </source>
</evidence>
<evidence type="ECO:0000256" key="8">
    <source>
        <dbReference type="ARBA" id="ARBA00022741"/>
    </source>
</evidence>